<feature type="compositionally biased region" description="Low complexity" evidence="12">
    <location>
        <begin position="57"/>
        <end position="67"/>
    </location>
</feature>
<reference evidence="13" key="1">
    <citation type="submission" date="2025-08" db="UniProtKB">
        <authorList>
            <consortium name="Ensembl"/>
        </authorList>
    </citation>
    <scope>IDENTIFICATION</scope>
</reference>
<proteinExistence type="inferred from homology"/>
<evidence type="ECO:0000256" key="11">
    <source>
        <dbReference type="ARBA" id="ARBA00031318"/>
    </source>
</evidence>
<keyword evidence="7" id="KW-0524">Neurogenesis</keyword>
<evidence type="ECO:0000256" key="9">
    <source>
        <dbReference type="ARBA" id="ARBA00023242"/>
    </source>
</evidence>
<reference evidence="13" key="2">
    <citation type="submission" date="2025-09" db="UniProtKB">
        <authorList>
            <consortium name="Ensembl"/>
        </authorList>
    </citation>
    <scope>IDENTIFICATION</scope>
</reference>
<evidence type="ECO:0000256" key="6">
    <source>
        <dbReference type="ARBA" id="ARBA00022490"/>
    </source>
</evidence>
<name>A0A8D0EHK1_STROC</name>
<evidence type="ECO:0000256" key="5">
    <source>
        <dbReference type="ARBA" id="ARBA00014447"/>
    </source>
</evidence>
<evidence type="ECO:0000256" key="8">
    <source>
        <dbReference type="ARBA" id="ARBA00022976"/>
    </source>
</evidence>
<dbReference type="GO" id="GO:0045746">
    <property type="term" value="P:negative regulation of Notch signaling pathway"/>
    <property type="evidence" value="ECO:0007669"/>
    <property type="project" value="TreeGrafter"/>
</dbReference>
<evidence type="ECO:0000256" key="2">
    <source>
        <dbReference type="ARBA" id="ARBA00004496"/>
    </source>
</evidence>
<dbReference type="Ensembl" id="ENSSOCT00000000472.1">
    <property type="protein sequence ID" value="ENSSOCP00000000461.1"/>
    <property type="gene ID" value="ENSSOCG00000000380.1"/>
</dbReference>
<keyword evidence="14" id="KW-1185">Reference proteome</keyword>
<evidence type="ECO:0000256" key="12">
    <source>
        <dbReference type="SAM" id="MobiDB-lite"/>
    </source>
</evidence>
<dbReference type="AlphaFoldDB" id="A0A8D0EHK1"/>
<comment type="subunit">
    <text evidence="4">Interacts with RBPJ/RBPSUH.</text>
</comment>
<evidence type="ECO:0000313" key="13">
    <source>
        <dbReference type="Ensembl" id="ENSSOCP00000000461.1"/>
    </source>
</evidence>
<organism evidence="13 14">
    <name type="scientific">Strix occidentalis caurina</name>
    <name type="common">northern spotted owl</name>
    <dbReference type="NCBI Taxonomy" id="311401"/>
    <lineage>
        <taxon>Eukaryota</taxon>
        <taxon>Metazoa</taxon>
        <taxon>Chordata</taxon>
        <taxon>Craniata</taxon>
        <taxon>Vertebrata</taxon>
        <taxon>Euteleostomi</taxon>
        <taxon>Archelosauria</taxon>
        <taxon>Archosauria</taxon>
        <taxon>Dinosauria</taxon>
        <taxon>Saurischia</taxon>
        <taxon>Theropoda</taxon>
        <taxon>Coelurosauria</taxon>
        <taxon>Aves</taxon>
        <taxon>Neognathae</taxon>
        <taxon>Neoaves</taxon>
        <taxon>Telluraves</taxon>
        <taxon>Strigiformes</taxon>
        <taxon>Strigidae</taxon>
        <taxon>Strix</taxon>
    </lineage>
</organism>
<evidence type="ECO:0000256" key="1">
    <source>
        <dbReference type="ARBA" id="ARBA00004123"/>
    </source>
</evidence>
<evidence type="ECO:0000313" key="14">
    <source>
        <dbReference type="Proteomes" id="UP000694551"/>
    </source>
</evidence>
<dbReference type="GO" id="GO:0005634">
    <property type="term" value="C:nucleus"/>
    <property type="evidence" value="ECO:0007669"/>
    <property type="project" value="UniProtKB-SubCell"/>
</dbReference>
<dbReference type="PANTHER" id="PTHR34917">
    <property type="entry name" value="RBPJ-INTERACTING AND TUBULIN-ASSOCIATED PROTEIN 1"/>
    <property type="match status" value="1"/>
</dbReference>
<keyword evidence="8" id="KW-0914">Notch signaling pathway</keyword>
<evidence type="ECO:0000256" key="3">
    <source>
        <dbReference type="ARBA" id="ARBA00010906"/>
    </source>
</evidence>
<sequence>MRAAGPAPGGASGPVAAAQLPRRGRARGVRRARPSFVDESLFGSPAGARPAPPGFAPPWAAAAARPGSAPPFPRAGLGGPRAALGRVWGCNSTSLHGLRSHTPSFCDESLFGAKPEGPAWAAPWMKKEDVAKLHPLLWSPPPAPRNQPSPSPPSRETPLRAVHPRAPSCLWKRPDGDSCSAGRDAPCRGRSQSLSRLSTPSDRLCLPSDNLKTERCKNQSTPTAPVTLRRPLMRGRSTSVSGPPLARSSAAVGGCKPRPPWK</sequence>
<dbReference type="GO" id="GO:0015631">
    <property type="term" value="F:tubulin binding"/>
    <property type="evidence" value="ECO:0007669"/>
    <property type="project" value="InterPro"/>
</dbReference>
<comment type="subcellular location">
    <subcellularLocation>
        <location evidence="2">Cytoplasm</location>
    </subcellularLocation>
    <subcellularLocation>
        <location evidence="1">Nucleus</location>
    </subcellularLocation>
</comment>
<dbReference type="GO" id="GO:0005737">
    <property type="term" value="C:cytoplasm"/>
    <property type="evidence" value="ECO:0007669"/>
    <property type="project" value="UniProtKB-SubCell"/>
</dbReference>
<accession>A0A8D0EHK1</accession>
<dbReference type="GO" id="GO:0007399">
    <property type="term" value="P:nervous system development"/>
    <property type="evidence" value="ECO:0007669"/>
    <property type="project" value="UniProtKB-KW"/>
</dbReference>
<feature type="compositionally biased region" description="Basic residues" evidence="12">
    <location>
        <begin position="22"/>
        <end position="33"/>
    </location>
</feature>
<evidence type="ECO:0000256" key="4">
    <source>
        <dbReference type="ARBA" id="ARBA00011667"/>
    </source>
</evidence>
<comment type="function">
    <text evidence="10">Tubulin-binding protein that acts as a negative regulator of Notch signaling pathway. Shuttles between the cytoplasm and the nucleus and mediates the nuclear export of RBPJ/RBPSUH, thereby preventing the interaction between RBPJ/RBPSUH and NICD product of Notch proteins (Notch intracellular domain), leading to down-regulate Notch-mediated transcription. May play a role in neurogenesis.</text>
</comment>
<comment type="similarity">
    <text evidence="3">Belongs to the RITA family.</text>
</comment>
<feature type="region of interest" description="Disordered" evidence="12">
    <location>
        <begin position="1"/>
        <end position="76"/>
    </location>
</feature>
<evidence type="ECO:0000256" key="7">
    <source>
        <dbReference type="ARBA" id="ARBA00022902"/>
    </source>
</evidence>
<feature type="compositionally biased region" description="Polar residues" evidence="12">
    <location>
        <begin position="190"/>
        <end position="201"/>
    </location>
</feature>
<keyword evidence="6" id="KW-0963">Cytoplasm</keyword>
<dbReference type="GO" id="GO:0051168">
    <property type="term" value="P:nuclear export"/>
    <property type="evidence" value="ECO:0007669"/>
    <property type="project" value="InterPro"/>
</dbReference>
<dbReference type="Proteomes" id="UP000694551">
    <property type="component" value="Unplaced"/>
</dbReference>
<dbReference type="InterPro" id="IPR031418">
    <property type="entry name" value="RITA1"/>
</dbReference>
<feature type="region of interest" description="Disordered" evidence="12">
    <location>
        <begin position="135"/>
        <end position="262"/>
    </location>
</feature>
<evidence type="ECO:0000256" key="10">
    <source>
        <dbReference type="ARBA" id="ARBA00024957"/>
    </source>
</evidence>
<keyword evidence="9" id="KW-0539">Nucleus</keyword>
<dbReference type="Pfam" id="PF17066">
    <property type="entry name" value="RITA"/>
    <property type="match status" value="1"/>
</dbReference>
<protein>
    <recommendedName>
        <fullName evidence="5">RBPJ-interacting and tubulin-associated protein 1</fullName>
    </recommendedName>
    <alternativeName>
        <fullName evidence="11">RBPJ-interacting and tubulin-associated protein</fullName>
    </alternativeName>
</protein>
<dbReference type="PANTHER" id="PTHR34917:SF1">
    <property type="entry name" value="RBPJ-INTERACTING AND TUBULIN-ASSOCIATED PROTEIN 1"/>
    <property type="match status" value="1"/>
</dbReference>
<feature type="compositionally biased region" description="Pro residues" evidence="12">
    <location>
        <begin position="138"/>
        <end position="155"/>
    </location>
</feature>
<dbReference type="GO" id="GO:0007219">
    <property type="term" value="P:Notch signaling pathway"/>
    <property type="evidence" value="ECO:0007669"/>
    <property type="project" value="UniProtKB-KW"/>
</dbReference>